<dbReference type="Proteomes" id="UP000219338">
    <property type="component" value="Unassembled WGS sequence"/>
</dbReference>
<organism evidence="1 2">
    <name type="scientific">Armillaria ostoyae</name>
    <name type="common">Armillaria root rot fungus</name>
    <dbReference type="NCBI Taxonomy" id="47428"/>
    <lineage>
        <taxon>Eukaryota</taxon>
        <taxon>Fungi</taxon>
        <taxon>Dikarya</taxon>
        <taxon>Basidiomycota</taxon>
        <taxon>Agaricomycotina</taxon>
        <taxon>Agaricomycetes</taxon>
        <taxon>Agaricomycetidae</taxon>
        <taxon>Agaricales</taxon>
        <taxon>Marasmiineae</taxon>
        <taxon>Physalacriaceae</taxon>
        <taxon>Armillaria</taxon>
    </lineage>
</organism>
<evidence type="ECO:0000313" key="1">
    <source>
        <dbReference type="EMBL" id="SJL11040.1"/>
    </source>
</evidence>
<reference evidence="2" key="1">
    <citation type="journal article" date="2017" name="Nat. Ecol. Evol.">
        <title>Genome expansion and lineage-specific genetic innovations in the forest pathogenic fungi Armillaria.</title>
        <authorList>
            <person name="Sipos G."/>
            <person name="Prasanna A.N."/>
            <person name="Walter M.C."/>
            <person name="O'Connor E."/>
            <person name="Balint B."/>
            <person name="Krizsan K."/>
            <person name="Kiss B."/>
            <person name="Hess J."/>
            <person name="Varga T."/>
            <person name="Slot J."/>
            <person name="Riley R."/>
            <person name="Boka B."/>
            <person name="Rigling D."/>
            <person name="Barry K."/>
            <person name="Lee J."/>
            <person name="Mihaltcheva S."/>
            <person name="LaButti K."/>
            <person name="Lipzen A."/>
            <person name="Waldron R."/>
            <person name="Moloney N.M."/>
            <person name="Sperisen C."/>
            <person name="Kredics L."/>
            <person name="Vagvoelgyi C."/>
            <person name="Patrignani A."/>
            <person name="Fitzpatrick D."/>
            <person name="Nagy I."/>
            <person name="Doyle S."/>
            <person name="Anderson J.B."/>
            <person name="Grigoriev I.V."/>
            <person name="Gueldener U."/>
            <person name="Muensterkoetter M."/>
            <person name="Nagy L.G."/>
        </authorList>
    </citation>
    <scope>NUCLEOTIDE SEQUENCE [LARGE SCALE GENOMIC DNA]</scope>
    <source>
        <strain evidence="2">C18/9</strain>
    </source>
</reference>
<protein>
    <submittedName>
        <fullName evidence="1">Uncharacterized protein</fullName>
    </submittedName>
</protein>
<keyword evidence="2" id="KW-1185">Reference proteome</keyword>
<accession>A0A284RQL5</accession>
<gene>
    <name evidence="1" type="ORF">ARMOST_14441</name>
</gene>
<name>A0A284RQL5_ARMOS</name>
<dbReference type="EMBL" id="FUEG01000013">
    <property type="protein sequence ID" value="SJL11040.1"/>
    <property type="molecule type" value="Genomic_DNA"/>
</dbReference>
<evidence type="ECO:0000313" key="2">
    <source>
        <dbReference type="Proteomes" id="UP000219338"/>
    </source>
</evidence>
<dbReference type="AlphaFoldDB" id="A0A284RQL5"/>
<sequence length="85" mass="9501">MTAPRSLYRLASYRSLTANSSQPLVHRVTYFEIHGKRKQLEHSTSDFLRQKFVLTTAVEASTVSSISFSLITAFSSLETACESVI</sequence>
<proteinExistence type="predicted"/>